<protein>
    <recommendedName>
        <fullName evidence="1">Nucleotide modification associated domain-containing protein</fullName>
    </recommendedName>
</protein>
<evidence type="ECO:0000259" key="1">
    <source>
        <dbReference type="Pfam" id="PF18753"/>
    </source>
</evidence>
<proteinExistence type="predicted"/>
<evidence type="ECO:0000313" key="3">
    <source>
        <dbReference type="Proteomes" id="UP000823661"/>
    </source>
</evidence>
<name>A0A9D9ER20_9BACT</name>
<dbReference type="EMBL" id="JADIMI010000040">
    <property type="protein sequence ID" value="MBO8452068.1"/>
    <property type="molecule type" value="Genomic_DNA"/>
</dbReference>
<accession>A0A9D9ER20</accession>
<dbReference type="Pfam" id="PF18753">
    <property type="entry name" value="Nmad2"/>
    <property type="match status" value="1"/>
</dbReference>
<sequence length="191" mass="22126">MERLYSYKMSHDNRFAPNPLFGVLTLATCKPQLRKNAKIGDWIAGWTSSHIAHTPTPVGEERLIYLARVSEKLTFAEYWEKYPAKRPVYTDDTSVLERYGDNIYKPVEGGFEQIMNVHHTDKNMAKDLRGQYVLVCSEFYYFSCLNPLTIPAELRPRIPKGQHPTGCLTENPEAFIRYVAEHSKECKYKTE</sequence>
<organism evidence="2 3">
    <name type="scientific">Candidatus Cryptobacteroides intestinavium</name>
    <dbReference type="NCBI Taxonomy" id="2840766"/>
    <lineage>
        <taxon>Bacteria</taxon>
        <taxon>Pseudomonadati</taxon>
        <taxon>Bacteroidota</taxon>
        <taxon>Bacteroidia</taxon>
        <taxon>Bacteroidales</taxon>
        <taxon>Candidatus Cryptobacteroides</taxon>
    </lineage>
</organism>
<dbReference type="AlphaFoldDB" id="A0A9D9ER20"/>
<gene>
    <name evidence="2" type="ORF">IAC06_04185</name>
</gene>
<comment type="caution">
    <text evidence="2">The sequence shown here is derived from an EMBL/GenBank/DDBJ whole genome shotgun (WGS) entry which is preliminary data.</text>
</comment>
<dbReference type="InterPro" id="IPR041180">
    <property type="entry name" value="Nmad2"/>
</dbReference>
<reference evidence="2" key="2">
    <citation type="journal article" date="2021" name="PeerJ">
        <title>Extensive microbial diversity within the chicken gut microbiome revealed by metagenomics and culture.</title>
        <authorList>
            <person name="Gilroy R."/>
            <person name="Ravi A."/>
            <person name="Getino M."/>
            <person name="Pursley I."/>
            <person name="Horton D.L."/>
            <person name="Alikhan N.F."/>
            <person name="Baker D."/>
            <person name="Gharbi K."/>
            <person name="Hall N."/>
            <person name="Watson M."/>
            <person name="Adriaenssens E.M."/>
            <person name="Foster-Nyarko E."/>
            <person name="Jarju S."/>
            <person name="Secka A."/>
            <person name="Antonio M."/>
            <person name="Oren A."/>
            <person name="Chaudhuri R.R."/>
            <person name="La Ragione R."/>
            <person name="Hildebrand F."/>
            <person name="Pallen M.J."/>
        </authorList>
    </citation>
    <scope>NUCLEOTIDE SEQUENCE</scope>
    <source>
        <strain evidence="2">B1-20833</strain>
    </source>
</reference>
<evidence type="ECO:0000313" key="2">
    <source>
        <dbReference type="EMBL" id="MBO8452068.1"/>
    </source>
</evidence>
<feature type="domain" description="Nucleotide modification associated" evidence="1">
    <location>
        <begin position="1"/>
        <end position="164"/>
    </location>
</feature>
<reference evidence="2" key="1">
    <citation type="submission" date="2020-10" db="EMBL/GenBank/DDBJ databases">
        <authorList>
            <person name="Gilroy R."/>
        </authorList>
    </citation>
    <scope>NUCLEOTIDE SEQUENCE</scope>
    <source>
        <strain evidence="2">B1-20833</strain>
    </source>
</reference>
<dbReference type="Proteomes" id="UP000823661">
    <property type="component" value="Unassembled WGS sequence"/>
</dbReference>